<dbReference type="UniPathway" id="UPA00214"/>
<dbReference type="PRINTS" id="PR01713">
    <property type="entry name" value="NUCEPIMERASE"/>
</dbReference>
<proteinExistence type="inferred from homology"/>
<keyword evidence="10" id="KW-1185">Reference proteome</keyword>
<evidence type="ECO:0000256" key="4">
    <source>
        <dbReference type="ARBA" id="ARBA00013189"/>
    </source>
</evidence>
<dbReference type="PANTHER" id="PTHR43725">
    <property type="entry name" value="UDP-GLUCOSE 4-EPIMERASE"/>
    <property type="match status" value="1"/>
</dbReference>
<dbReference type="GO" id="GO:0005829">
    <property type="term" value="C:cytosol"/>
    <property type="evidence" value="ECO:0007669"/>
    <property type="project" value="TreeGrafter"/>
</dbReference>
<dbReference type="InterPro" id="IPR005886">
    <property type="entry name" value="UDP_G4E"/>
</dbReference>
<keyword evidence="7" id="KW-0119">Carbohydrate metabolism</keyword>
<protein>
    <recommendedName>
        <fullName evidence="4 7">UDP-glucose 4-epimerase</fullName>
        <ecNumber evidence="4 7">5.1.3.2</ecNumber>
    </recommendedName>
</protein>
<dbReference type="SUPFAM" id="SSF51735">
    <property type="entry name" value="NAD(P)-binding Rossmann-fold domains"/>
    <property type="match status" value="1"/>
</dbReference>
<evidence type="ECO:0000313" key="10">
    <source>
        <dbReference type="Proteomes" id="UP000198406"/>
    </source>
</evidence>
<name>A0A1Z5KG39_FISSO</name>
<evidence type="ECO:0000256" key="2">
    <source>
        <dbReference type="ARBA" id="ARBA00001911"/>
    </source>
</evidence>
<evidence type="ECO:0000256" key="1">
    <source>
        <dbReference type="ARBA" id="ARBA00000083"/>
    </source>
</evidence>
<comment type="caution">
    <text evidence="9">The sequence shown here is derived from an EMBL/GenBank/DDBJ whole genome shotgun (WGS) entry which is preliminary data.</text>
</comment>
<dbReference type="Proteomes" id="UP000198406">
    <property type="component" value="Unassembled WGS sequence"/>
</dbReference>
<dbReference type="NCBIfam" id="TIGR01179">
    <property type="entry name" value="galE"/>
    <property type="match status" value="1"/>
</dbReference>
<dbReference type="InterPro" id="IPR036291">
    <property type="entry name" value="NAD(P)-bd_dom_sf"/>
</dbReference>
<dbReference type="EMBL" id="BDSP01000219">
    <property type="protein sequence ID" value="GAX25095.1"/>
    <property type="molecule type" value="Genomic_DNA"/>
</dbReference>
<evidence type="ECO:0000256" key="3">
    <source>
        <dbReference type="ARBA" id="ARBA00004947"/>
    </source>
</evidence>
<organism evidence="9 10">
    <name type="scientific">Fistulifera solaris</name>
    <name type="common">Oleaginous diatom</name>
    <dbReference type="NCBI Taxonomy" id="1519565"/>
    <lineage>
        <taxon>Eukaryota</taxon>
        <taxon>Sar</taxon>
        <taxon>Stramenopiles</taxon>
        <taxon>Ochrophyta</taxon>
        <taxon>Bacillariophyta</taxon>
        <taxon>Bacillariophyceae</taxon>
        <taxon>Bacillariophycidae</taxon>
        <taxon>Naviculales</taxon>
        <taxon>Naviculaceae</taxon>
        <taxon>Fistulifera</taxon>
    </lineage>
</organism>
<dbReference type="InterPro" id="IPR016040">
    <property type="entry name" value="NAD(P)-bd_dom"/>
</dbReference>
<comment type="subunit">
    <text evidence="7">Homodimer.</text>
</comment>
<dbReference type="Gene3D" id="3.40.50.720">
    <property type="entry name" value="NAD(P)-binding Rossmann-like Domain"/>
    <property type="match status" value="1"/>
</dbReference>
<dbReference type="NCBIfam" id="NF007956">
    <property type="entry name" value="PRK10675.1"/>
    <property type="match status" value="1"/>
</dbReference>
<evidence type="ECO:0000313" key="9">
    <source>
        <dbReference type="EMBL" id="GAX25095.1"/>
    </source>
</evidence>
<dbReference type="Gene3D" id="3.90.25.10">
    <property type="entry name" value="UDP-galactose 4-epimerase, domain 1"/>
    <property type="match status" value="1"/>
</dbReference>
<reference evidence="9 10" key="1">
    <citation type="journal article" date="2015" name="Plant Cell">
        <title>Oil accumulation by the oleaginous diatom Fistulifera solaris as revealed by the genome and transcriptome.</title>
        <authorList>
            <person name="Tanaka T."/>
            <person name="Maeda Y."/>
            <person name="Veluchamy A."/>
            <person name="Tanaka M."/>
            <person name="Abida H."/>
            <person name="Marechal E."/>
            <person name="Bowler C."/>
            <person name="Muto M."/>
            <person name="Sunaga Y."/>
            <person name="Tanaka M."/>
            <person name="Yoshino T."/>
            <person name="Taniguchi T."/>
            <person name="Fukuda Y."/>
            <person name="Nemoto M."/>
            <person name="Matsumoto M."/>
            <person name="Wong P.S."/>
            <person name="Aburatani S."/>
            <person name="Fujibuchi W."/>
        </authorList>
    </citation>
    <scope>NUCLEOTIDE SEQUENCE [LARGE SCALE GENOMIC DNA]</scope>
    <source>
        <strain evidence="9 10">JPCC DA0580</strain>
    </source>
</reference>
<dbReference type="AlphaFoldDB" id="A0A1Z5KG39"/>
<evidence type="ECO:0000256" key="5">
    <source>
        <dbReference type="ARBA" id="ARBA00023027"/>
    </source>
</evidence>
<comment type="catalytic activity">
    <reaction evidence="1 7">
        <text>UDP-alpha-D-glucose = UDP-alpha-D-galactose</text>
        <dbReference type="Rhea" id="RHEA:22168"/>
        <dbReference type="ChEBI" id="CHEBI:58885"/>
        <dbReference type="ChEBI" id="CHEBI:66914"/>
        <dbReference type="EC" id="5.1.3.2"/>
    </reaction>
</comment>
<comment type="similarity">
    <text evidence="7">Belongs to the NAD(P)-dependent epimerase/dehydratase family.</text>
</comment>
<dbReference type="GO" id="GO:0003978">
    <property type="term" value="F:UDP-glucose 4-epimerase activity"/>
    <property type="evidence" value="ECO:0007669"/>
    <property type="project" value="UniProtKB-UniRule"/>
</dbReference>
<comment type="pathway">
    <text evidence="3 7">Carbohydrate metabolism; galactose metabolism.</text>
</comment>
<dbReference type="EC" id="5.1.3.2" evidence="4 7"/>
<comment type="cofactor">
    <cofactor evidence="2 7">
        <name>NAD(+)</name>
        <dbReference type="ChEBI" id="CHEBI:57540"/>
    </cofactor>
</comment>
<evidence type="ECO:0000256" key="7">
    <source>
        <dbReference type="RuleBase" id="RU366046"/>
    </source>
</evidence>
<keyword evidence="5 7" id="KW-0520">NAD</keyword>
<evidence type="ECO:0000259" key="8">
    <source>
        <dbReference type="Pfam" id="PF16363"/>
    </source>
</evidence>
<dbReference type="InParanoid" id="A0A1Z5KG39"/>
<gene>
    <name evidence="9" type="ORF">FisN_10Lh295</name>
</gene>
<dbReference type="CDD" id="cd05247">
    <property type="entry name" value="UDP_G4E_1_SDR_e"/>
    <property type="match status" value="1"/>
</dbReference>
<feature type="domain" description="NAD(P)-binding" evidence="8">
    <location>
        <begin position="36"/>
        <end position="370"/>
    </location>
</feature>
<sequence length="394" mass="43810">MWNHLDLCNFPRRCLLYFIFGFSWAMALATPQRTVLVTGGAGYIGSHTCLELLQDKDAQYRVVVVDNLENSSKESLRRVQELVQTDPNRLVFRQCDIRDKACLVAVFEEFPQISSCIHFAGLKAVGESVAKPLAYYDANIGGTVHLLELLQERQVRKFVFSSSATVYGEPEMLPLVETARLQATNPYGRTKLFIEEILRDLHAADPDWQVLILRYFNPIGAHPSGRIGEDPQGIPNNLMPYIAQVCVGRREKLTVFGNDYDTPDGTGVRDYIHVVDLAKGHVAALDKLYRVDDNAGEPVGCRAVNLGTGQGVSVLQLVQGMTEATGKPVPYEVGPRRPGDVATVYADASVAETFLGWKAELGVKEMCQDTWRWQSTNPNGYQVQEETITIGDEL</sequence>
<evidence type="ECO:0000256" key="6">
    <source>
        <dbReference type="ARBA" id="ARBA00023235"/>
    </source>
</evidence>
<dbReference type="GO" id="GO:0006012">
    <property type="term" value="P:galactose metabolic process"/>
    <property type="evidence" value="ECO:0007669"/>
    <property type="project" value="UniProtKB-UniPathway"/>
</dbReference>
<accession>A0A1Z5KG39</accession>
<dbReference type="OrthoDB" id="9402762at2759"/>
<dbReference type="Pfam" id="PF16363">
    <property type="entry name" value="GDP_Man_Dehyd"/>
    <property type="match status" value="1"/>
</dbReference>
<dbReference type="PANTHER" id="PTHR43725:SF47">
    <property type="entry name" value="UDP-GLUCOSE 4-EPIMERASE"/>
    <property type="match status" value="1"/>
</dbReference>
<keyword evidence="6 7" id="KW-0413">Isomerase</keyword>